<dbReference type="Proteomes" id="UP001623349">
    <property type="component" value="Unassembled WGS sequence"/>
</dbReference>
<evidence type="ECO:0000313" key="6">
    <source>
        <dbReference type="Proteomes" id="UP001623349"/>
    </source>
</evidence>
<feature type="compositionally biased region" description="Polar residues" evidence="3">
    <location>
        <begin position="197"/>
        <end position="208"/>
    </location>
</feature>
<dbReference type="PANTHER" id="PTHR46251:SF1">
    <property type="entry name" value="RUN DOMAIN-CONTAINING PROTEIN 3B"/>
    <property type="match status" value="1"/>
</dbReference>
<dbReference type="EMBL" id="BAAFST010000005">
    <property type="protein sequence ID" value="GAB1289404.1"/>
    <property type="molecule type" value="Genomic_DNA"/>
</dbReference>
<comment type="similarity">
    <text evidence="2">Belongs to the RUNDC3 family.</text>
</comment>
<comment type="caution">
    <text evidence="5">The sequence shown here is derived from an EMBL/GenBank/DDBJ whole genome shotgun (WGS) entry which is preliminary data.</text>
</comment>
<evidence type="ECO:0000256" key="2">
    <source>
        <dbReference type="ARBA" id="ARBA00034727"/>
    </source>
</evidence>
<sequence length="324" mass="36446">MASRSLGGLSGSRGGGGGGGSKKSLSARNAAVERRNLITVCRFSVKTLIDRSCFETIDDSSPEFNNFAAVLEQILSHRLKGQVTWFGYESPRSFWDYIRVACRKVSQNCICSIENMENVSSSRAKARFYEDGAIVLGEEANMLAGMLLGLNAIDFSFCLKGEGLDGTFPAVIDYTPYLKFEQSSDSISSDEEELRTFGSSDSEGSTPENVGPPLILDENTWFNKCKRVRQKYQLTLEQKGYLEELLRLRENQLSESVSQNKLLLQRIEDSDLAHKLEKEQLEYIIVELQDQLTVLKNNDLRSRQDGMIKGVKKIRPHFWVFVGH</sequence>
<feature type="region of interest" description="Disordered" evidence="3">
    <location>
        <begin position="184"/>
        <end position="209"/>
    </location>
</feature>
<accession>A0ABQ0EQS2</accession>
<dbReference type="InterPro" id="IPR004012">
    <property type="entry name" value="Run_dom"/>
</dbReference>
<dbReference type="Pfam" id="PF02759">
    <property type="entry name" value="RUN"/>
    <property type="match status" value="1"/>
</dbReference>
<gene>
    <name evidence="5" type="ORF">APTSU1_000463400</name>
</gene>
<dbReference type="InterPro" id="IPR037213">
    <property type="entry name" value="Run_dom_sf"/>
</dbReference>
<evidence type="ECO:0000256" key="3">
    <source>
        <dbReference type="SAM" id="MobiDB-lite"/>
    </source>
</evidence>
<name>A0ABQ0EQS2_APOSI</name>
<reference evidence="5 6" key="1">
    <citation type="submission" date="2024-08" db="EMBL/GenBank/DDBJ databases">
        <title>The draft genome of Apodemus speciosus.</title>
        <authorList>
            <person name="Nabeshima K."/>
            <person name="Suzuki S."/>
            <person name="Onuma M."/>
        </authorList>
    </citation>
    <scope>NUCLEOTIDE SEQUENCE [LARGE SCALE GENOMIC DNA]</scope>
    <source>
        <strain evidence="5">IB14-021</strain>
    </source>
</reference>
<protein>
    <submittedName>
        <fullName evidence="5">RUN domain-containing protein 3B</fullName>
    </submittedName>
</protein>
<dbReference type="PANTHER" id="PTHR46251">
    <property type="entry name" value="RUN DOMAIN-CONTAINING 3 PROTEIN RUNDC3"/>
    <property type="match status" value="1"/>
</dbReference>
<proteinExistence type="inferred from homology"/>
<dbReference type="Gene3D" id="1.20.58.900">
    <property type="match status" value="2"/>
</dbReference>
<organism evidence="5 6">
    <name type="scientific">Apodemus speciosus</name>
    <name type="common">Large Japanese field mouse</name>
    <dbReference type="NCBI Taxonomy" id="105296"/>
    <lineage>
        <taxon>Eukaryota</taxon>
        <taxon>Metazoa</taxon>
        <taxon>Chordata</taxon>
        <taxon>Craniata</taxon>
        <taxon>Vertebrata</taxon>
        <taxon>Euteleostomi</taxon>
        <taxon>Mammalia</taxon>
        <taxon>Eutheria</taxon>
        <taxon>Euarchontoglires</taxon>
        <taxon>Glires</taxon>
        <taxon>Rodentia</taxon>
        <taxon>Myomorpha</taxon>
        <taxon>Muroidea</taxon>
        <taxon>Muridae</taxon>
        <taxon>Murinae</taxon>
        <taxon>Apodemus</taxon>
    </lineage>
</organism>
<evidence type="ECO:0000256" key="1">
    <source>
        <dbReference type="ARBA" id="ARBA00023054"/>
    </source>
</evidence>
<keyword evidence="6" id="KW-1185">Reference proteome</keyword>
<dbReference type="SUPFAM" id="SSF140741">
    <property type="entry name" value="RUN domain-like"/>
    <property type="match status" value="1"/>
</dbReference>
<dbReference type="InterPro" id="IPR047340">
    <property type="entry name" value="RUNDC3A_B"/>
</dbReference>
<evidence type="ECO:0000313" key="5">
    <source>
        <dbReference type="EMBL" id="GAB1289404.1"/>
    </source>
</evidence>
<feature type="compositionally biased region" description="Gly residues" evidence="3">
    <location>
        <begin position="8"/>
        <end position="21"/>
    </location>
</feature>
<feature type="domain" description="RUN" evidence="4">
    <location>
        <begin position="66"/>
        <end position="126"/>
    </location>
</feature>
<keyword evidence="1" id="KW-0175">Coiled coil</keyword>
<feature type="region of interest" description="Disordered" evidence="3">
    <location>
        <begin position="1"/>
        <end position="24"/>
    </location>
</feature>
<evidence type="ECO:0000259" key="4">
    <source>
        <dbReference type="Pfam" id="PF02759"/>
    </source>
</evidence>